<dbReference type="EMBL" id="AP022577">
    <property type="protein sequence ID" value="BBX83536.1"/>
    <property type="molecule type" value="Genomic_DNA"/>
</dbReference>
<evidence type="ECO:0008006" key="4">
    <source>
        <dbReference type="Google" id="ProtNLM"/>
    </source>
</evidence>
<name>A0ABN5YNU7_9MYCO</name>
<evidence type="ECO:0000313" key="3">
    <source>
        <dbReference type="Proteomes" id="UP000465609"/>
    </source>
</evidence>
<evidence type="ECO:0000313" key="2">
    <source>
        <dbReference type="EMBL" id="BBX83536.1"/>
    </source>
</evidence>
<reference evidence="2 3" key="1">
    <citation type="journal article" date="2019" name="Emerg. Microbes Infect.">
        <title>Comprehensive subspecies identification of 175 nontuberculous mycobacteria species based on 7547 genomic profiles.</title>
        <authorList>
            <person name="Matsumoto Y."/>
            <person name="Kinjo T."/>
            <person name="Motooka D."/>
            <person name="Nabeya D."/>
            <person name="Jung N."/>
            <person name="Uechi K."/>
            <person name="Horii T."/>
            <person name="Iida T."/>
            <person name="Fujita J."/>
            <person name="Nakamura S."/>
        </authorList>
    </citation>
    <scope>NUCLEOTIDE SEQUENCE [LARGE SCALE GENOMIC DNA]</scope>
    <source>
        <strain evidence="2 3">JCM 15296</strain>
    </source>
</reference>
<sequence length="123" mass="12612">MGPPSLEMGTDMNHTHNTKTNRLIAAVGAAAAPALMFIASSWTAAPAFAVCNEGTPNCQQVDSGHQRASDQINGALLSGQCAGPDGFCDDSIPGSDVTPQQGTPKPPTKTGIVHTPVTTTVRK</sequence>
<feature type="region of interest" description="Disordered" evidence="1">
    <location>
        <begin position="88"/>
        <end position="123"/>
    </location>
</feature>
<protein>
    <recommendedName>
        <fullName evidence="4">Intersectin-EH binding protein Ibp1</fullName>
    </recommendedName>
</protein>
<accession>A0ABN5YNU7</accession>
<keyword evidence="3" id="KW-1185">Reference proteome</keyword>
<feature type="compositionally biased region" description="Low complexity" evidence="1">
    <location>
        <begin position="98"/>
        <end position="111"/>
    </location>
</feature>
<organism evidence="2 3">
    <name type="scientific">Mycolicibacterium aubagnense</name>
    <dbReference type="NCBI Taxonomy" id="319707"/>
    <lineage>
        <taxon>Bacteria</taxon>
        <taxon>Bacillati</taxon>
        <taxon>Actinomycetota</taxon>
        <taxon>Actinomycetes</taxon>
        <taxon>Mycobacteriales</taxon>
        <taxon>Mycobacteriaceae</taxon>
        <taxon>Mycolicibacterium</taxon>
    </lineage>
</organism>
<evidence type="ECO:0000256" key="1">
    <source>
        <dbReference type="SAM" id="MobiDB-lite"/>
    </source>
</evidence>
<gene>
    <name evidence="2" type="ORF">MAUB_14090</name>
</gene>
<dbReference type="Proteomes" id="UP000465609">
    <property type="component" value="Chromosome"/>
</dbReference>
<proteinExistence type="predicted"/>